<organism evidence="2">
    <name type="scientific">marine sediment metagenome</name>
    <dbReference type="NCBI Taxonomy" id="412755"/>
    <lineage>
        <taxon>unclassified sequences</taxon>
        <taxon>metagenomes</taxon>
        <taxon>ecological metagenomes</taxon>
    </lineage>
</organism>
<dbReference type="Pfam" id="PF02910">
    <property type="entry name" value="Succ_DH_flav_C"/>
    <property type="match status" value="1"/>
</dbReference>
<accession>X0YBM7</accession>
<reference evidence="2" key="1">
    <citation type="journal article" date="2014" name="Front. Microbiol.">
        <title>High frequency of phylogenetically diverse reductive dehalogenase-homologous genes in deep subseafloor sedimentary metagenomes.</title>
        <authorList>
            <person name="Kawai M."/>
            <person name="Futagami T."/>
            <person name="Toyoda A."/>
            <person name="Takaki Y."/>
            <person name="Nishi S."/>
            <person name="Hori S."/>
            <person name="Arai W."/>
            <person name="Tsubouchi T."/>
            <person name="Morono Y."/>
            <person name="Uchiyama I."/>
            <person name="Ito T."/>
            <person name="Fujiyama A."/>
            <person name="Inagaki F."/>
            <person name="Takami H."/>
        </authorList>
    </citation>
    <scope>NUCLEOTIDE SEQUENCE</scope>
    <source>
        <strain evidence="2">Expedition CK06-06</strain>
    </source>
</reference>
<dbReference type="GO" id="GO:0016491">
    <property type="term" value="F:oxidoreductase activity"/>
    <property type="evidence" value="ECO:0007669"/>
    <property type="project" value="InterPro"/>
</dbReference>
<evidence type="ECO:0000313" key="2">
    <source>
        <dbReference type="EMBL" id="GAG34241.1"/>
    </source>
</evidence>
<name>X0YBM7_9ZZZZ</name>
<dbReference type="SUPFAM" id="SSF46977">
    <property type="entry name" value="Succinate dehydrogenase/fumarate reductase flavoprotein C-terminal domain"/>
    <property type="match status" value="1"/>
</dbReference>
<dbReference type="EMBL" id="BARS01049552">
    <property type="protein sequence ID" value="GAG34241.1"/>
    <property type="molecule type" value="Genomic_DNA"/>
</dbReference>
<protein>
    <recommendedName>
        <fullName evidence="1">Fumarate reductase/succinate dehydrogenase flavoprotein-like C-terminal domain-containing protein</fullName>
    </recommendedName>
</protein>
<dbReference type="InterPro" id="IPR015939">
    <property type="entry name" value="Fum_Rdtase/Succ_DH_flav-like_C"/>
</dbReference>
<proteinExistence type="predicted"/>
<dbReference type="InterPro" id="IPR036188">
    <property type="entry name" value="FAD/NAD-bd_sf"/>
</dbReference>
<gene>
    <name evidence="2" type="ORF">S01H1_74108</name>
</gene>
<dbReference type="AlphaFoldDB" id="X0YBM7"/>
<sequence length="66" mass="7944">DCAEMTARSALKRKETRWGKSDYRSDFPERDDENWLKFVDLKMDQKTGEMIIFTSPIKRRKSRESK</sequence>
<comment type="caution">
    <text evidence="2">The sequence shown here is derived from an EMBL/GenBank/DDBJ whole genome shotgun (WGS) entry which is preliminary data.</text>
</comment>
<evidence type="ECO:0000259" key="1">
    <source>
        <dbReference type="Pfam" id="PF02910"/>
    </source>
</evidence>
<feature type="non-terminal residue" evidence="2">
    <location>
        <position position="1"/>
    </location>
</feature>
<feature type="domain" description="Fumarate reductase/succinate dehydrogenase flavoprotein-like C-terminal" evidence="1">
    <location>
        <begin position="1"/>
        <end position="58"/>
    </location>
</feature>
<dbReference type="InterPro" id="IPR037099">
    <property type="entry name" value="Fum_R/Succ_DH_flav-like_C_sf"/>
</dbReference>
<dbReference type="Gene3D" id="3.50.50.60">
    <property type="entry name" value="FAD/NAD(P)-binding domain"/>
    <property type="match status" value="1"/>
</dbReference>